<dbReference type="AlphaFoldDB" id="A0A0L1IX96"/>
<comment type="similarity">
    <text evidence="2 9">Belongs to the cytochrome P450 family.</text>
</comment>
<evidence type="ECO:0000313" key="12">
    <source>
        <dbReference type="Proteomes" id="UP000037505"/>
    </source>
</evidence>
<dbReference type="Pfam" id="PF00067">
    <property type="entry name" value="p450"/>
    <property type="match status" value="1"/>
</dbReference>
<evidence type="ECO:0000256" key="6">
    <source>
        <dbReference type="ARBA" id="ARBA00023004"/>
    </source>
</evidence>
<keyword evidence="10" id="KW-0732">Signal</keyword>
<dbReference type="InterPro" id="IPR050364">
    <property type="entry name" value="Cytochrome_P450_fung"/>
</dbReference>
<dbReference type="PANTHER" id="PTHR46300:SF1">
    <property type="entry name" value="P450, PUTATIVE (EUROFUNG)-RELATED"/>
    <property type="match status" value="1"/>
</dbReference>
<evidence type="ECO:0000256" key="2">
    <source>
        <dbReference type="ARBA" id="ARBA00010617"/>
    </source>
</evidence>
<keyword evidence="5 9" id="KW-0560">Oxidoreductase</keyword>
<sequence>MILILILPFAIILGFLLQRRTGYDRLPPGPRPLPFIGNIHQHSINSAPWEQWYKWHKQYGPIISFRLGQRTIISIANHKMVGDLLERRARIYSSRPQLIMLNEWLTKGMLGVFMPYGPKWESLRRLRMPLLSSQAVSAMEILLDVETLRLIRALESNPPPTQVILTQFLHSFASTLLYGGTVEFKDDGDVFRGFNDFQEELLSFALTSDAVIEVFPSLVPLLAMFGKFAKSKKRGTRFHSTLLQTFHAKLDYGLRQESWNLAKEICGCQPPDITRDEVAYFLAELELGIVEATSMMLKHFVDIATEQPDAFAAAQNEIDTVVGTQRLPTVENREKLPYVNALITETMRCKTLGPMSIPRAATQQDEYMGYTIPRGSTIILNQWALNNDEDIYTDPFMFKPQRWIETPELPQPFAFGAGKRLCPGQSLAQNILFMSVSRILWAFDIDPVADTIVTHKRQSWLLCEPSDRNVVFQFRSSEQKAIVENKWDAVAKDNNWVLGIIHKCWMRLER</sequence>
<evidence type="ECO:0008006" key="13">
    <source>
        <dbReference type="Google" id="ProtNLM"/>
    </source>
</evidence>
<keyword evidence="4 8" id="KW-0479">Metal-binding</keyword>
<dbReference type="InterPro" id="IPR017972">
    <property type="entry name" value="Cyt_P450_CS"/>
</dbReference>
<evidence type="ECO:0000256" key="10">
    <source>
        <dbReference type="SAM" id="SignalP"/>
    </source>
</evidence>
<feature type="signal peptide" evidence="10">
    <location>
        <begin position="1"/>
        <end position="22"/>
    </location>
</feature>
<dbReference type="Gene3D" id="1.10.630.10">
    <property type="entry name" value="Cytochrome P450"/>
    <property type="match status" value="1"/>
</dbReference>
<keyword evidence="7 9" id="KW-0503">Monooxygenase</keyword>
<dbReference type="RefSeq" id="XP_015404726.1">
    <property type="nucleotide sequence ID" value="XM_015553255.1"/>
</dbReference>
<dbReference type="GO" id="GO:0005506">
    <property type="term" value="F:iron ion binding"/>
    <property type="evidence" value="ECO:0007669"/>
    <property type="project" value="InterPro"/>
</dbReference>
<keyword evidence="12" id="KW-1185">Reference proteome</keyword>
<evidence type="ECO:0000256" key="4">
    <source>
        <dbReference type="ARBA" id="ARBA00022723"/>
    </source>
</evidence>
<evidence type="ECO:0000313" key="11">
    <source>
        <dbReference type="EMBL" id="KNG83803.1"/>
    </source>
</evidence>
<evidence type="ECO:0000256" key="9">
    <source>
        <dbReference type="RuleBase" id="RU000461"/>
    </source>
</evidence>
<feature type="binding site" description="axial binding residue" evidence="8">
    <location>
        <position position="422"/>
    </location>
    <ligand>
        <name>heme</name>
        <dbReference type="ChEBI" id="CHEBI:30413"/>
    </ligand>
    <ligandPart>
        <name>Fe</name>
        <dbReference type="ChEBI" id="CHEBI:18248"/>
    </ligandPart>
</feature>
<dbReference type="PROSITE" id="PS00086">
    <property type="entry name" value="CYTOCHROME_P450"/>
    <property type="match status" value="1"/>
</dbReference>
<dbReference type="InterPro" id="IPR036396">
    <property type="entry name" value="Cyt_P450_sf"/>
</dbReference>
<name>A0A0L1IX96_ASPN3</name>
<comment type="caution">
    <text evidence="11">The sequence shown here is derived from an EMBL/GenBank/DDBJ whole genome shotgun (WGS) entry which is preliminary data.</text>
</comment>
<evidence type="ECO:0000256" key="1">
    <source>
        <dbReference type="ARBA" id="ARBA00001971"/>
    </source>
</evidence>
<keyword evidence="6 8" id="KW-0408">Iron</keyword>
<comment type="cofactor">
    <cofactor evidence="1 8">
        <name>heme</name>
        <dbReference type="ChEBI" id="CHEBI:30413"/>
    </cofactor>
</comment>
<reference evidence="11 12" key="1">
    <citation type="submission" date="2014-06" db="EMBL/GenBank/DDBJ databases">
        <title>The Genome of the Aflatoxigenic Filamentous Fungus Aspergillus nomius.</title>
        <authorList>
            <person name="Moore M.G."/>
            <person name="Shannon B.M."/>
            <person name="Brian M.M."/>
        </authorList>
    </citation>
    <scope>NUCLEOTIDE SEQUENCE [LARGE SCALE GENOMIC DNA]</scope>
    <source>
        <strain evidence="11 12">NRRL 13137</strain>
    </source>
</reference>
<dbReference type="GeneID" id="26809803"/>
<accession>A0A0L1IX96</accession>
<dbReference type="PRINTS" id="PR00463">
    <property type="entry name" value="EP450I"/>
</dbReference>
<dbReference type="PANTHER" id="PTHR46300">
    <property type="entry name" value="P450, PUTATIVE (EUROFUNG)-RELATED-RELATED"/>
    <property type="match status" value="1"/>
</dbReference>
<dbReference type="GO" id="GO:0004497">
    <property type="term" value="F:monooxygenase activity"/>
    <property type="evidence" value="ECO:0007669"/>
    <property type="project" value="UniProtKB-KW"/>
</dbReference>
<evidence type="ECO:0000256" key="8">
    <source>
        <dbReference type="PIRSR" id="PIRSR602401-1"/>
    </source>
</evidence>
<gene>
    <name evidence="11" type="ORF">ANOM_007999</name>
</gene>
<dbReference type="EMBL" id="JNOM01000245">
    <property type="protein sequence ID" value="KNG83803.1"/>
    <property type="molecule type" value="Genomic_DNA"/>
</dbReference>
<dbReference type="SUPFAM" id="SSF48264">
    <property type="entry name" value="Cytochrome P450"/>
    <property type="match status" value="1"/>
</dbReference>
<proteinExistence type="inferred from homology"/>
<evidence type="ECO:0000256" key="5">
    <source>
        <dbReference type="ARBA" id="ARBA00023002"/>
    </source>
</evidence>
<dbReference type="GO" id="GO:0016705">
    <property type="term" value="F:oxidoreductase activity, acting on paired donors, with incorporation or reduction of molecular oxygen"/>
    <property type="evidence" value="ECO:0007669"/>
    <property type="project" value="InterPro"/>
</dbReference>
<keyword evidence="3 8" id="KW-0349">Heme</keyword>
<dbReference type="InterPro" id="IPR001128">
    <property type="entry name" value="Cyt_P450"/>
</dbReference>
<protein>
    <recommendedName>
        <fullName evidence="13">Cytochrome P450</fullName>
    </recommendedName>
</protein>
<dbReference type="GO" id="GO:0020037">
    <property type="term" value="F:heme binding"/>
    <property type="evidence" value="ECO:0007669"/>
    <property type="project" value="InterPro"/>
</dbReference>
<evidence type="ECO:0000256" key="3">
    <source>
        <dbReference type="ARBA" id="ARBA00022617"/>
    </source>
</evidence>
<organism evidence="11 12">
    <name type="scientific">Aspergillus nomiae NRRL (strain ATCC 15546 / NRRL 13137 / CBS 260.88 / M93)</name>
    <dbReference type="NCBI Taxonomy" id="1509407"/>
    <lineage>
        <taxon>Eukaryota</taxon>
        <taxon>Fungi</taxon>
        <taxon>Dikarya</taxon>
        <taxon>Ascomycota</taxon>
        <taxon>Pezizomycotina</taxon>
        <taxon>Eurotiomycetes</taxon>
        <taxon>Eurotiomycetidae</taxon>
        <taxon>Eurotiales</taxon>
        <taxon>Aspergillaceae</taxon>
        <taxon>Aspergillus</taxon>
        <taxon>Aspergillus subgen. Circumdati</taxon>
    </lineage>
</organism>
<dbReference type="Proteomes" id="UP000037505">
    <property type="component" value="Unassembled WGS sequence"/>
</dbReference>
<evidence type="ECO:0000256" key="7">
    <source>
        <dbReference type="ARBA" id="ARBA00023033"/>
    </source>
</evidence>
<dbReference type="InterPro" id="IPR002401">
    <property type="entry name" value="Cyt_P450_E_grp-I"/>
</dbReference>
<feature type="chain" id="PRO_5005552966" description="Cytochrome P450" evidence="10">
    <location>
        <begin position="23"/>
        <end position="510"/>
    </location>
</feature>
<dbReference type="STRING" id="1509407.A0A0L1IX96"/>